<reference evidence="2 3" key="1">
    <citation type="submission" date="2020-06" db="EMBL/GenBank/DDBJ databases">
        <authorList>
            <consortium name="Wellcome Sanger Institute Data Sharing"/>
        </authorList>
    </citation>
    <scope>NUCLEOTIDE SEQUENCE [LARGE SCALE GENOMIC DNA]</scope>
</reference>
<dbReference type="InterPro" id="IPR016054">
    <property type="entry name" value="LY6_UPA_recep-like"/>
</dbReference>
<dbReference type="Gene3D" id="2.10.60.10">
    <property type="entry name" value="CD59"/>
    <property type="match status" value="1"/>
</dbReference>
<feature type="domain" description="UPAR/Ly6" evidence="1">
    <location>
        <begin position="26"/>
        <end position="104"/>
    </location>
</feature>
<accession>A0AAY4EFA6</accession>
<sequence>SLARLQLVQNSTARFLTALPRGSNGWKCFSCINNKCEIADCKADEDHCITTKTSAGLQMETKGCASRMTCEGKLQIPVGPIIPNVKCCKGNLCNGAVGLRQSAAFLLVSLIPVFVFNRG</sequence>
<reference evidence="2" key="2">
    <citation type="submission" date="2025-08" db="UniProtKB">
        <authorList>
            <consortium name="Ensembl"/>
        </authorList>
    </citation>
    <scope>IDENTIFICATION</scope>
</reference>
<evidence type="ECO:0000313" key="3">
    <source>
        <dbReference type="Proteomes" id="UP000694580"/>
    </source>
</evidence>
<proteinExistence type="predicted"/>
<name>A0AAY4EFA6_9TELE</name>
<dbReference type="Proteomes" id="UP000694580">
    <property type="component" value="Chromosome 8"/>
</dbReference>
<dbReference type="SMART" id="SM00134">
    <property type="entry name" value="LU"/>
    <property type="match status" value="1"/>
</dbReference>
<protein>
    <recommendedName>
        <fullName evidence="1">UPAR/Ly6 domain-containing protein</fullName>
    </recommendedName>
</protein>
<dbReference type="AlphaFoldDB" id="A0AAY4EFA6"/>
<dbReference type="Pfam" id="PF00021">
    <property type="entry name" value="UPAR_LY6"/>
    <property type="match status" value="1"/>
</dbReference>
<evidence type="ECO:0000313" key="2">
    <source>
        <dbReference type="Ensembl" id="ENSDCDP00010056317.1"/>
    </source>
</evidence>
<dbReference type="Ensembl" id="ENSDCDT00010066956.1">
    <property type="protein sequence ID" value="ENSDCDP00010056317.1"/>
    <property type="gene ID" value="ENSDCDG00010032129.1"/>
</dbReference>
<organism evidence="2 3">
    <name type="scientific">Denticeps clupeoides</name>
    <name type="common">denticle herring</name>
    <dbReference type="NCBI Taxonomy" id="299321"/>
    <lineage>
        <taxon>Eukaryota</taxon>
        <taxon>Metazoa</taxon>
        <taxon>Chordata</taxon>
        <taxon>Craniata</taxon>
        <taxon>Vertebrata</taxon>
        <taxon>Euteleostomi</taxon>
        <taxon>Actinopterygii</taxon>
        <taxon>Neopterygii</taxon>
        <taxon>Teleostei</taxon>
        <taxon>Clupei</taxon>
        <taxon>Clupeiformes</taxon>
        <taxon>Denticipitoidei</taxon>
        <taxon>Denticipitidae</taxon>
        <taxon>Denticeps</taxon>
    </lineage>
</organism>
<keyword evidence="3" id="KW-1185">Reference proteome</keyword>
<dbReference type="SUPFAM" id="SSF57302">
    <property type="entry name" value="Snake toxin-like"/>
    <property type="match status" value="1"/>
</dbReference>
<dbReference type="InterPro" id="IPR045860">
    <property type="entry name" value="Snake_toxin-like_sf"/>
</dbReference>
<reference evidence="2" key="3">
    <citation type="submission" date="2025-09" db="UniProtKB">
        <authorList>
            <consortium name="Ensembl"/>
        </authorList>
    </citation>
    <scope>IDENTIFICATION</scope>
</reference>
<evidence type="ECO:0000259" key="1">
    <source>
        <dbReference type="SMART" id="SM00134"/>
    </source>
</evidence>